<dbReference type="Gene3D" id="3.15.10.30">
    <property type="entry name" value="Haemolymph juvenile hormone binding protein"/>
    <property type="match status" value="1"/>
</dbReference>
<organism evidence="5 6">
    <name type="scientific">Cephus cinctus</name>
    <name type="common">Wheat stem sawfly</name>
    <dbReference type="NCBI Taxonomy" id="211228"/>
    <lineage>
        <taxon>Eukaryota</taxon>
        <taxon>Metazoa</taxon>
        <taxon>Ecdysozoa</taxon>
        <taxon>Arthropoda</taxon>
        <taxon>Hexapoda</taxon>
        <taxon>Insecta</taxon>
        <taxon>Pterygota</taxon>
        <taxon>Neoptera</taxon>
        <taxon>Endopterygota</taxon>
        <taxon>Hymenoptera</taxon>
        <taxon>Cephoidea</taxon>
        <taxon>Cephidae</taxon>
        <taxon>Cephus</taxon>
    </lineage>
</organism>
<dbReference type="GO" id="GO:0007623">
    <property type="term" value="P:circadian rhythm"/>
    <property type="evidence" value="ECO:0007669"/>
    <property type="project" value="UniProtKB-ARBA"/>
</dbReference>
<evidence type="ECO:0000256" key="4">
    <source>
        <dbReference type="SAM" id="SignalP"/>
    </source>
</evidence>
<feature type="chain" id="PRO_5042494193" evidence="4">
    <location>
        <begin position="18"/>
        <end position="250"/>
    </location>
</feature>
<dbReference type="KEGG" id="ccin:107269478"/>
<feature type="signal peptide" evidence="4">
    <location>
        <begin position="1"/>
        <end position="17"/>
    </location>
</feature>
<evidence type="ECO:0000256" key="1">
    <source>
        <dbReference type="ARBA" id="ARBA00022729"/>
    </source>
</evidence>
<dbReference type="PANTHER" id="PTHR11008:SF32">
    <property type="entry name" value="CIRCADIAN CLOCK-CONTROLLED PROTEIN DAYWAKE-RELATED"/>
    <property type="match status" value="1"/>
</dbReference>
<proteinExistence type="inferred from homology"/>
<dbReference type="FunFam" id="3.15.10.30:FF:000001">
    <property type="entry name" value="Takeout-like protein 1"/>
    <property type="match status" value="1"/>
</dbReference>
<gene>
    <name evidence="6" type="primary">LOC107269478</name>
</gene>
<name>A0AAJ7C0C4_CEPCN</name>
<protein>
    <submittedName>
        <fullName evidence="6">Protein takeout</fullName>
    </submittedName>
</protein>
<evidence type="ECO:0000313" key="5">
    <source>
        <dbReference type="Proteomes" id="UP000694920"/>
    </source>
</evidence>
<dbReference type="Proteomes" id="UP000694920">
    <property type="component" value="Unplaced"/>
</dbReference>
<dbReference type="InterPro" id="IPR038606">
    <property type="entry name" value="To_sf"/>
</dbReference>
<keyword evidence="1 4" id="KW-0732">Signal</keyword>
<dbReference type="RefSeq" id="XP_015598844.1">
    <property type="nucleotide sequence ID" value="XM_015743358.2"/>
</dbReference>
<evidence type="ECO:0000256" key="3">
    <source>
        <dbReference type="ARBA" id="ARBA00060902"/>
    </source>
</evidence>
<dbReference type="GO" id="GO:0005615">
    <property type="term" value="C:extracellular space"/>
    <property type="evidence" value="ECO:0007669"/>
    <property type="project" value="TreeGrafter"/>
</dbReference>
<dbReference type="AlphaFoldDB" id="A0AAJ7C0C4"/>
<dbReference type="GeneID" id="107269478"/>
<keyword evidence="5" id="KW-1185">Reference proteome</keyword>
<evidence type="ECO:0000256" key="2">
    <source>
        <dbReference type="ARBA" id="ARBA00023108"/>
    </source>
</evidence>
<dbReference type="Pfam" id="PF06585">
    <property type="entry name" value="JHBP"/>
    <property type="match status" value="1"/>
</dbReference>
<dbReference type="PANTHER" id="PTHR11008">
    <property type="entry name" value="PROTEIN TAKEOUT-LIKE PROTEIN"/>
    <property type="match status" value="1"/>
</dbReference>
<reference evidence="6" key="1">
    <citation type="submission" date="2025-08" db="UniProtKB">
        <authorList>
            <consortium name="RefSeq"/>
        </authorList>
    </citation>
    <scope>IDENTIFICATION</scope>
</reference>
<dbReference type="InterPro" id="IPR010562">
    <property type="entry name" value="Haemolymph_juvenile_hormone-bd"/>
</dbReference>
<dbReference type="SMART" id="SM00700">
    <property type="entry name" value="JHBP"/>
    <property type="match status" value="1"/>
</dbReference>
<evidence type="ECO:0000313" key="6">
    <source>
        <dbReference type="RefSeq" id="XP_015598844.1"/>
    </source>
</evidence>
<accession>A0AAJ7C0C4</accession>
<comment type="similarity">
    <text evidence="3">Belongs to the TO family.</text>
</comment>
<sequence>MYRILSLSSFLMVLAIAGSVQLPSEFKTCSRSAGNVNQCLADAIQGGIAILTKGSRSLGVLPIDPLLVTEMHINQGSGPVSIKLNFKDLLIHGVSNAKINSVTFDVNNKLCKLILHASVYSPINLVAQYSIDGKVLVLPISGHGNCNISLANPEAKVELTGKEVTKDGVSYVIFTGLNFDLNPQRVEMHFDNLFNGDKTLGDNMNRFLNENWKEVYSELKSPIEKAFGITILEVTNRIFSKVPAETIFPA</sequence>
<keyword evidence="2" id="KW-0090">Biological rhythms</keyword>